<evidence type="ECO:0000313" key="8">
    <source>
        <dbReference type="EMBL" id="KGP74638.1"/>
    </source>
</evidence>
<dbReference type="InterPro" id="IPR008302">
    <property type="entry name" value="NamZ"/>
</dbReference>
<feature type="region of interest" description="Disordered" evidence="2">
    <location>
        <begin position="704"/>
        <end position="727"/>
    </location>
</feature>
<feature type="domain" description="Glycoside hydrolase family 3 N-terminal" evidence="4">
    <location>
        <begin position="161"/>
        <end position="494"/>
    </location>
</feature>
<evidence type="ECO:0000259" key="6">
    <source>
        <dbReference type="Pfam" id="PF07075"/>
    </source>
</evidence>
<keyword evidence="1" id="KW-0378">Hydrolase</keyword>
<dbReference type="InterPro" id="IPR001764">
    <property type="entry name" value="Glyco_hydro_3_N"/>
</dbReference>
<sequence>MKRSKTGFLASVLVFILLVSQAMAGVQSQTVHAANHSKADDSVKDLVIYQNLPQVDTNISGDSYQLKVLNVYEDGHFKWTEDLKWASTNKNVATVNQNGKVTFKGKPGRTFIVVSDGNGNWDRITLHGKPDKGSDGVAYKVVDQKWNKYNVVDQAVKNMSLEEKVGQMMMPDFRKFDGENVTKMLPEIEQMVKDYHLGGVILFRENVVTTEQTTKLVADYQQASERFGLLTTIDQEGGIVTRLQSGTDFPGNMALGATRSEDITYNVGQAIGEELSSLGINMNLAPVMDVNNNPDNPVIGVRSFGEDPELVAELGTSYIQGVQSTGVAATAKHFPGHGDTATDSHIGLPEVPYGIDRLEDVELYPFQEAMDAGVDAIMTAHVTFPKIDDSTATSKKTGEEVNVPATLSKKVLTGLMREKMGYEGVIYTDALNMNAITDHFGSVDAAIRAVKAGTDIVLMPVGIEKVFNGLVDAVEKGEIKEKSINASVERILELKIEKGIIKSEQPESVEKKVENAKQVVGSEAHKAVEQKAAEKSITLVKNEDVLPVTDADANVVVVGKSFVGDLGSAVKAEHGNTDVIELGDDYALSDDQLQQVKEADYVVVGTYTYNVSTRSEDSAQMQMVDKVMEEADGSVIGVGIRNPYDIMAYPDVDTFIAQYGFRDASFEATAKVLVGENAPTGELPVTIPNTDGEGAMYDYGHGLTFDPVEGGDDEGDDEGEDEEENEQNFKLGVEQLLNEKKELIEGKKVGLITNPTGVDQDMNSIVDLLHNDEDVNLTALYGPEHGVRGSAQAGEYVEFYEDEQTGLPVYSLYGETRKPSPEMLEDVEVLLFDIQDVGTRFYTYIYTMALAMEASAENDIEFVVLDRPNPLSGEKVAGPVLDEDYKSFVGKYPIPLRHGMTVGELAKMFNKEFDIGADLTVVEMENWNREDYYEDTGLEFVMPSPNMPTTDTALVYPGAALIEGTNVSEGRGTTKPFELIGAPYINSKELADKMGSYDLPGVDFRAASFTPSFSKHSGELVHGVELHVTNKEEYNAVETGLTLVKTIHDLYPEDFAFREENSNGVSFFDYLIGNGWVREAIENGKSVDEMQEKWQDGLDEFMDLREDYLLYQ</sequence>
<dbReference type="AlphaFoldDB" id="A0A0A2TJM1"/>
<dbReference type="InterPro" id="IPR048503">
    <property type="entry name" value="NamZ_C"/>
</dbReference>
<gene>
    <name evidence="8" type="ORF">N782_01000</name>
</gene>
<dbReference type="InterPro" id="IPR036881">
    <property type="entry name" value="Glyco_hydro_3_C_sf"/>
</dbReference>
<dbReference type="eggNOG" id="COG3876">
    <property type="taxonomic scope" value="Bacteria"/>
</dbReference>
<dbReference type="Gene3D" id="3.40.50.1700">
    <property type="entry name" value="Glycoside hydrolase family 3 C-terminal domain"/>
    <property type="match status" value="1"/>
</dbReference>
<dbReference type="PRINTS" id="PR00133">
    <property type="entry name" value="GLHYDRLASE3"/>
</dbReference>
<dbReference type="Gene3D" id="3.20.20.300">
    <property type="entry name" value="Glycoside hydrolase, family 3, N-terminal domain"/>
    <property type="match status" value="1"/>
</dbReference>
<evidence type="ECO:0000256" key="3">
    <source>
        <dbReference type="SAM" id="SignalP"/>
    </source>
</evidence>
<accession>A0A0A2TJM1</accession>
<proteinExistence type="predicted"/>
<feature type="signal peptide" evidence="3">
    <location>
        <begin position="1"/>
        <end position="24"/>
    </location>
</feature>
<feature type="domain" description="Peptidoglycan beta-N-acetylmuramidase NamZ N-terminal" evidence="6">
    <location>
        <begin position="749"/>
        <end position="950"/>
    </location>
</feature>
<comment type="caution">
    <text evidence="8">The sequence shown here is derived from an EMBL/GenBank/DDBJ whole genome shotgun (WGS) entry which is preliminary data.</text>
</comment>
<keyword evidence="9" id="KW-1185">Reference proteome</keyword>
<dbReference type="PANTHER" id="PTHR42915:SF1">
    <property type="entry name" value="PEPTIDOGLYCAN BETA-N-ACETYLMURAMIDASE NAMZ"/>
    <property type="match status" value="1"/>
</dbReference>
<dbReference type="Pfam" id="PF01915">
    <property type="entry name" value="Glyco_hydro_3_C"/>
    <property type="match status" value="1"/>
</dbReference>
<name>A0A0A2TJM1_9BACI</name>
<dbReference type="GO" id="GO:0005975">
    <property type="term" value="P:carbohydrate metabolic process"/>
    <property type="evidence" value="ECO:0007669"/>
    <property type="project" value="InterPro"/>
</dbReference>
<dbReference type="SUPFAM" id="SSF51445">
    <property type="entry name" value="(Trans)glycosidases"/>
    <property type="match status" value="1"/>
</dbReference>
<dbReference type="InterPro" id="IPR017853">
    <property type="entry name" value="GH"/>
</dbReference>
<evidence type="ECO:0000259" key="7">
    <source>
        <dbReference type="Pfam" id="PF20732"/>
    </source>
</evidence>
<dbReference type="STRING" id="1385514.N782_01000"/>
<dbReference type="SUPFAM" id="SSF49373">
    <property type="entry name" value="Invasin/intimin cell-adhesion fragments"/>
    <property type="match status" value="1"/>
</dbReference>
<feature type="domain" description="Glycoside hydrolase family 3 C-terminal" evidence="5">
    <location>
        <begin position="537"/>
        <end position="702"/>
    </location>
</feature>
<dbReference type="PANTHER" id="PTHR42915">
    <property type="entry name" value="HYPOTHETICAL 460 KDA PROTEIN IN FEUA-SIGW INTERGENIC REGION [PRECURSOR]"/>
    <property type="match status" value="1"/>
</dbReference>
<dbReference type="GO" id="GO:0033922">
    <property type="term" value="F:peptidoglycan beta-N-acetylmuramidase activity"/>
    <property type="evidence" value="ECO:0007669"/>
    <property type="project" value="InterPro"/>
</dbReference>
<dbReference type="Gene3D" id="3.90.1150.140">
    <property type="match status" value="1"/>
</dbReference>
<dbReference type="eggNOG" id="COG1472">
    <property type="taxonomic scope" value="Bacteria"/>
</dbReference>
<dbReference type="Proteomes" id="UP000030147">
    <property type="component" value="Unassembled WGS sequence"/>
</dbReference>
<feature type="compositionally biased region" description="Acidic residues" evidence="2">
    <location>
        <begin position="709"/>
        <end position="726"/>
    </location>
</feature>
<evidence type="ECO:0000259" key="5">
    <source>
        <dbReference type="Pfam" id="PF01915"/>
    </source>
</evidence>
<dbReference type="InterPro" id="IPR002772">
    <property type="entry name" value="Glyco_hydro_3_C"/>
</dbReference>
<protein>
    <submittedName>
        <fullName evidence="8">Beta-N-acetylhexosaminidase</fullName>
    </submittedName>
</protein>
<dbReference type="InterPro" id="IPR008964">
    <property type="entry name" value="Invasin/intimin_cell_adhesion"/>
</dbReference>
<organism evidence="8 9">
    <name type="scientific">Pontibacillus yanchengensis Y32</name>
    <dbReference type="NCBI Taxonomy" id="1385514"/>
    <lineage>
        <taxon>Bacteria</taxon>
        <taxon>Bacillati</taxon>
        <taxon>Bacillota</taxon>
        <taxon>Bacilli</taxon>
        <taxon>Bacillales</taxon>
        <taxon>Bacillaceae</taxon>
        <taxon>Pontibacillus</taxon>
    </lineage>
</organism>
<evidence type="ECO:0000256" key="1">
    <source>
        <dbReference type="ARBA" id="ARBA00022801"/>
    </source>
</evidence>
<keyword evidence="3" id="KW-0732">Signal</keyword>
<dbReference type="EMBL" id="AVBF01000001">
    <property type="protein sequence ID" value="KGP74638.1"/>
    <property type="molecule type" value="Genomic_DNA"/>
</dbReference>
<dbReference type="FunFam" id="3.20.20.300:FF:000014">
    <property type="entry name" value="Beta-hexosaminidase, lipoprotein"/>
    <property type="match status" value="1"/>
</dbReference>
<feature type="domain" description="Peptidoglycan beta-N-acetylmuramidase NamZ C-terminal" evidence="7">
    <location>
        <begin position="954"/>
        <end position="1111"/>
    </location>
</feature>
<evidence type="ECO:0000313" key="9">
    <source>
        <dbReference type="Proteomes" id="UP000030147"/>
    </source>
</evidence>
<evidence type="ECO:0000259" key="4">
    <source>
        <dbReference type="Pfam" id="PF00933"/>
    </source>
</evidence>
<dbReference type="Pfam" id="PF07075">
    <property type="entry name" value="NamZ_N"/>
    <property type="match status" value="1"/>
</dbReference>
<dbReference type="InterPro" id="IPR048502">
    <property type="entry name" value="NamZ_N"/>
</dbReference>
<feature type="chain" id="PRO_5038551298" evidence="3">
    <location>
        <begin position="25"/>
        <end position="1112"/>
    </location>
</feature>
<dbReference type="Gene3D" id="3.40.50.12170">
    <property type="entry name" value="Uncharacterised protein PF07075, DUF1343"/>
    <property type="match status" value="1"/>
</dbReference>
<dbReference type="SUPFAM" id="SSF52279">
    <property type="entry name" value="Beta-D-glucan exohydrolase, C-terminal domain"/>
    <property type="match status" value="1"/>
</dbReference>
<reference evidence="8 9" key="1">
    <citation type="journal article" date="2015" name="Stand. Genomic Sci.">
        <title>High quality draft genome sequence of the moderately halophilic bacterium Pontibacillus yanchengensis Y32(T) and comparison among Pontibacillus genomes.</title>
        <authorList>
            <person name="Huang J."/>
            <person name="Qiao Z.X."/>
            <person name="Tang J.W."/>
            <person name="Wang G."/>
        </authorList>
    </citation>
    <scope>NUCLEOTIDE SEQUENCE [LARGE SCALE GENOMIC DNA]</scope>
    <source>
        <strain evidence="8 9">Y32</strain>
    </source>
</reference>
<evidence type="ECO:0000256" key="2">
    <source>
        <dbReference type="SAM" id="MobiDB-lite"/>
    </source>
</evidence>
<dbReference type="Gene3D" id="2.60.40.1080">
    <property type="match status" value="1"/>
</dbReference>
<dbReference type="Pfam" id="PF20732">
    <property type="entry name" value="NamZ_C"/>
    <property type="match status" value="1"/>
</dbReference>
<dbReference type="InterPro" id="IPR036962">
    <property type="entry name" value="Glyco_hydro_3_N_sf"/>
</dbReference>
<dbReference type="Pfam" id="PF00933">
    <property type="entry name" value="Glyco_hydro_3"/>
    <property type="match status" value="1"/>
</dbReference>